<comment type="caution">
    <text evidence="1">The sequence shown here is derived from an EMBL/GenBank/DDBJ whole genome shotgun (WGS) entry which is preliminary data.</text>
</comment>
<dbReference type="Proteomes" id="UP001558613">
    <property type="component" value="Unassembled WGS sequence"/>
</dbReference>
<dbReference type="InterPro" id="IPR036397">
    <property type="entry name" value="RNaseH_sf"/>
</dbReference>
<evidence type="ECO:0008006" key="3">
    <source>
        <dbReference type="Google" id="ProtNLM"/>
    </source>
</evidence>
<dbReference type="Gene3D" id="3.30.420.10">
    <property type="entry name" value="Ribonuclease H-like superfamily/Ribonuclease H"/>
    <property type="match status" value="1"/>
</dbReference>
<protein>
    <recommendedName>
        <fullName evidence="3">Integrase catalytic domain-containing protein</fullName>
    </recommendedName>
</protein>
<gene>
    <name evidence="1" type="ORF">QQF64_019482</name>
</gene>
<sequence>MDQQLHHPGAERVLAELRRKYWVLRGRKAICRDTNEPARIANLLEHLDTDAFLLSLCHSIARRGKAYEILCDNGTNFTGVNRELQDAFSLMAPKRKKLSSRLSSATTPLCSPLWWNLGAVEGMLNSTLLG</sequence>
<evidence type="ECO:0000313" key="2">
    <source>
        <dbReference type="Proteomes" id="UP001558613"/>
    </source>
</evidence>
<reference evidence="1 2" key="1">
    <citation type="submission" date="2023-09" db="EMBL/GenBank/DDBJ databases">
        <authorList>
            <person name="Wang M."/>
        </authorList>
    </citation>
    <scope>NUCLEOTIDE SEQUENCE [LARGE SCALE GENOMIC DNA]</scope>
    <source>
        <strain evidence="1">GT-2023</strain>
        <tissue evidence="1">Liver</tissue>
    </source>
</reference>
<proteinExistence type="predicted"/>
<organism evidence="1 2">
    <name type="scientific">Cirrhinus molitorella</name>
    <name type="common">mud carp</name>
    <dbReference type="NCBI Taxonomy" id="172907"/>
    <lineage>
        <taxon>Eukaryota</taxon>
        <taxon>Metazoa</taxon>
        <taxon>Chordata</taxon>
        <taxon>Craniata</taxon>
        <taxon>Vertebrata</taxon>
        <taxon>Euteleostomi</taxon>
        <taxon>Actinopterygii</taxon>
        <taxon>Neopterygii</taxon>
        <taxon>Teleostei</taxon>
        <taxon>Ostariophysi</taxon>
        <taxon>Cypriniformes</taxon>
        <taxon>Cyprinidae</taxon>
        <taxon>Labeoninae</taxon>
        <taxon>Labeonini</taxon>
        <taxon>Cirrhinus</taxon>
    </lineage>
</organism>
<name>A0ABR3LHX4_9TELE</name>
<keyword evidence="2" id="KW-1185">Reference proteome</keyword>
<evidence type="ECO:0000313" key="1">
    <source>
        <dbReference type="EMBL" id="KAL1251686.1"/>
    </source>
</evidence>
<dbReference type="EMBL" id="JAYMGO010000022">
    <property type="protein sequence ID" value="KAL1251686.1"/>
    <property type="molecule type" value="Genomic_DNA"/>
</dbReference>
<accession>A0ABR3LHX4</accession>